<dbReference type="CDD" id="cd19410">
    <property type="entry name" value="HK9-like_sensor"/>
    <property type="match status" value="1"/>
</dbReference>
<dbReference type="InterPro" id="IPR003661">
    <property type="entry name" value="HisK_dim/P_dom"/>
</dbReference>
<keyword evidence="5" id="KW-0418">Kinase</keyword>
<evidence type="ECO:0000256" key="7">
    <source>
        <dbReference type="PROSITE-ProRule" id="PRU00169"/>
    </source>
</evidence>
<evidence type="ECO:0000256" key="3">
    <source>
        <dbReference type="ARBA" id="ARBA00022553"/>
    </source>
</evidence>
<dbReference type="Pfam" id="PF00072">
    <property type="entry name" value="Response_reg"/>
    <property type="match status" value="3"/>
</dbReference>
<proteinExistence type="predicted"/>
<evidence type="ECO:0000259" key="11">
    <source>
        <dbReference type="PROSITE" id="PS50110"/>
    </source>
</evidence>
<name>A0A4R0NTX4_9SPHI</name>
<organism evidence="12 13">
    <name type="scientific">Pedobacter psychroterrae</name>
    <dbReference type="NCBI Taxonomy" id="2530453"/>
    <lineage>
        <taxon>Bacteria</taxon>
        <taxon>Pseudomonadati</taxon>
        <taxon>Bacteroidota</taxon>
        <taxon>Sphingobacteriia</taxon>
        <taxon>Sphingobacteriales</taxon>
        <taxon>Sphingobacteriaceae</taxon>
        <taxon>Pedobacter</taxon>
    </lineage>
</organism>
<gene>
    <name evidence="12" type="ORF">EZ437_06665</name>
</gene>
<dbReference type="InterPro" id="IPR007891">
    <property type="entry name" value="CHASE3"/>
</dbReference>
<evidence type="ECO:0000256" key="9">
    <source>
        <dbReference type="SAM" id="Phobius"/>
    </source>
</evidence>
<keyword evidence="13" id="KW-1185">Reference proteome</keyword>
<dbReference type="EC" id="2.7.13.3" evidence="2"/>
<protein>
    <recommendedName>
        <fullName evidence="2">histidine kinase</fullName>
        <ecNumber evidence="2">2.7.13.3</ecNumber>
    </recommendedName>
</protein>
<dbReference type="Pfam" id="PF00512">
    <property type="entry name" value="HisKA"/>
    <property type="match status" value="1"/>
</dbReference>
<evidence type="ECO:0000256" key="6">
    <source>
        <dbReference type="ARBA" id="ARBA00023012"/>
    </source>
</evidence>
<dbReference type="PROSITE" id="PS50109">
    <property type="entry name" value="HIS_KIN"/>
    <property type="match status" value="1"/>
</dbReference>
<feature type="domain" description="Response regulatory" evidence="11">
    <location>
        <begin position="893"/>
        <end position="1010"/>
    </location>
</feature>
<evidence type="ECO:0000256" key="5">
    <source>
        <dbReference type="ARBA" id="ARBA00022777"/>
    </source>
</evidence>
<comment type="catalytic activity">
    <reaction evidence="1">
        <text>ATP + protein L-histidine = ADP + protein N-phospho-L-histidine.</text>
        <dbReference type="EC" id="2.7.13.3"/>
    </reaction>
</comment>
<dbReference type="SMART" id="SM00387">
    <property type="entry name" value="HATPase_c"/>
    <property type="match status" value="1"/>
</dbReference>
<accession>A0A4R0NTX4</accession>
<feature type="coiled-coil region" evidence="8">
    <location>
        <begin position="396"/>
        <end position="475"/>
    </location>
</feature>
<dbReference type="SUPFAM" id="SSF47384">
    <property type="entry name" value="Homodimeric domain of signal transducing histidine kinase"/>
    <property type="match status" value="1"/>
</dbReference>
<evidence type="ECO:0000256" key="8">
    <source>
        <dbReference type="SAM" id="Coils"/>
    </source>
</evidence>
<keyword evidence="9" id="KW-1133">Transmembrane helix</keyword>
<evidence type="ECO:0000256" key="2">
    <source>
        <dbReference type="ARBA" id="ARBA00012438"/>
    </source>
</evidence>
<dbReference type="InterPro" id="IPR001789">
    <property type="entry name" value="Sig_transdc_resp-reg_receiver"/>
</dbReference>
<dbReference type="RefSeq" id="WP_131594437.1">
    <property type="nucleotide sequence ID" value="NZ_SJSL01000001.1"/>
</dbReference>
<feature type="modified residue" description="4-aspartylphosphate" evidence="7">
    <location>
        <position position="1095"/>
    </location>
</feature>
<comment type="caution">
    <text evidence="12">The sequence shown here is derived from an EMBL/GenBank/DDBJ whole genome shotgun (WGS) entry which is preliminary data.</text>
</comment>
<feature type="domain" description="Response regulatory" evidence="11">
    <location>
        <begin position="769"/>
        <end position="883"/>
    </location>
</feature>
<keyword evidence="3 7" id="KW-0597">Phosphoprotein</keyword>
<dbReference type="AlphaFoldDB" id="A0A4R0NTX4"/>
<keyword evidence="9" id="KW-0472">Membrane</keyword>
<sequence>MFKLTFKQQVLTGFIISLLFVLISAITSYLSINELNNDTKWQTHTYDVINMVKDIESQVLNSETGVRGFILSDGNKLFLAPYTKSSVKILPSIQELKNTVSDNPAQIIRIDSLDFYAHAKVEEMLKALSIFETQGQEAAGFRVMNGPGQSYKNKILRIAEQIIEVEKSLLKTRKNATLKSSKQSEIIVLASAFIIFCLILFLFSYIRRTFDQQKETEEKIRESNIQLEHISAENEQKNWLLSGATNVNEAMRGEQEIEDLAVSVITVISNYVQASVGAIYLFDEARKTFRFQGGYAYRKTKNTPNEYHYGEGLVGQAALEKQGKLLTDIPADYIKISSGLGDTNPSAIFLLPVTFKNATLAVIELGLTDQPNPALLLFLNTIAESIGVGLNSAIARIKLRALFEQTQQQAEELESQQEELRTTNEELVYKSDQLMASEEELRVQQEELRETNAELEEKAQLLEEQNILVNQAREAMSLKAEELEISSKYKSEFLANMSHELRTPLNSILILARILKENRPENLNEEQIKYAGVIHNAGTDLLTLINDILDLSKIESGKIDLQIEDIAPSSISTHMQSLFSELAKSKKINFQTILDPKLPASLSTDEARIEQITKNLLSNAFKFTPEHGGVSINIRNAEKNTKFYTEQLQKTSENVIAISVTDSGIGIPKEKQKLIFEAFQQADGSTSRKYGGTGLGLSISKELAYILGGEIQVESEPGEGSSFTLFIPVKNNNVSTDSTIKEPEPIVQKEPKAGLTPEPQSVKSTAKQTLLIIEDDVVFADVLKDYAIEKGFQPILAHRGDTGLEMAISQLPDAIVLDIMLPVMDGWTILKKLKADPKTKHIPVHMMSAGNENDSKAKKEGAIGFLKKPVEKEQLDQAFDLLMGVHEKYNFNKALVIEDQELQSTILTQQLTEKGVEVKQAFTGKAALELLDQYTFDCIILDLRLPDISGFDLLDIIKSKPSLTSIPVIINTAMELDDDKMAHILKYTEAMVLKSNKSNDRLIDEVSLFMNKLKETGLNDSPKPWAVAAKSRGISTIEKALKGKKILITDDDMRNIFALSSALQGYDMNMVIANNGRQALERLADTENIDLILMDIMMPEMDGYEAMRAIRNDKQFNKIPIIALTAKAMKNDREKCIEAGANDYISKPVDVDKLLSMLRVWLS</sequence>
<dbReference type="EMBL" id="SJSL01000001">
    <property type="protein sequence ID" value="TCD03629.1"/>
    <property type="molecule type" value="Genomic_DNA"/>
</dbReference>
<dbReference type="InterPro" id="IPR005467">
    <property type="entry name" value="His_kinase_dom"/>
</dbReference>
<feature type="transmembrane region" description="Helical" evidence="9">
    <location>
        <begin position="186"/>
        <end position="206"/>
    </location>
</feature>
<feature type="modified residue" description="4-aspartylphosphate" evidence="7">
    <location>
        <position position="818"/>
    </location>
</feature>
<dbReference type="PROSITE" id="PS50110">
    <property type="entry name" value="RESPONSE_REGULATORY"/>
    <property type="match status" value="3"/>
</dbReference>
<dbReference type="SMART" id="SM00448">
    <property type="entry name" value="REC"/>
    <property type="match status" value="3"/>
</dbReference>
<dbReference type="InterPro" id="IPR036097">
    <property type="entry name" value="HisK_dim/P_sf"/>
</dbReference>
<evidence type="ECO:0000313" key="13">
    <source>
        <dbReference type="Proteomes" id="UP000293347"/>
    </source>
</evidence>
<dbReference type="SUPFAM" id="SSF55781">
    <property type="entry name" value="GAF domain-like"/>
    <property type="match status" value="1"/>
</dbReference>
<dbReference type="InterPro" id="IPR003018">
    <property type="entry name" value="GAF"/>
</dbReference>
<reference evidence="12 13" key="1">
    <citation type="submission" date="2019-02" db="EMBL/GenBank/DDBJ databases">
        <title>Pedobacter sp. RP-1-14 sp. nov., isolated from Arctic soil.</title>
        <authorList>
            <person name="Dahal R.H."/>
        </authorList>
    </citation>
    <scope>NUCLEOTIDE SEQUENCE [LARGE SCALE GENOMIC DNA]</scope>
    <source>
        <strain evidence="12 13">RP-1-14</strain>
    </source>
</reference>
<dbReference type="FunFam" id="3.30.565.10:FF:000010">
    <property type="entry name" value="Sensor histidine kinase RcsC"/>
    <property type="match status" value="1"/>
</dbReference>
<dbReference type="InterPro" id="IPR004358">
    <property type="entry name" value="Sig_transdc_His_kin-like_C"/>
</dbReference>
<dbReference type="SUPFAM" id="SSF55874">
    <property type="entry name" value="ATPase domain of HSP90 chaperone/DNA topoisomerase II/histidine kinase"/>
    <property type="match status" value="1"/>
</dbReference>
<feature type="domain" description="Histidine kinase" evidence="10">
    <location>
        <begin position="496"/>
        <end position="731"/>
    </location>
</feature>
<dbReference type="InterPro" id="IPR036890">
    <property type="entry name" value="HATPase_C_sf"/>
</dbReference>
<dbReference type="SMART" id="SM00388">
    <property type="entry name" value="HisKA"/>
    <property type="match status" value="1"/>
</dbReference>
<dbReference type="CDD" id="cd17546">
    <property type="entry name" value="REC_hyHK_CKI1_RcsC-like"/>
    <property type="match status" value="1"/>
</dbReference>
<dbReference type="Gene3D" id="3.30.450.40">
    <property type="match status" value="1"/>
</dbReference>
<evidence type="ECO:0000256" key="4">
    <source>
        <dbReference type="ARBA" id="ARBA00022679"/>
    </source>
</evidence>
<dbReference type="SUPFAM" id="SSF52172">
    <property type="entry name" value="CheY-like"/>
    <property type="match status" value="3"/>
</dbReference>
<keyword evidence="9" id="KW-0812">Transmembrane</keyword>
<feature type="modified residue" description="4-aspartylphosphate" evidence="7">
    <location>
        <position position="942"/>
    </location>
</feature>
<dbReference type="Proteomes" id="UP000293347">
    <property type="component" value="Unassembled WGS sequence"/>
</dbReference>
<dbReference type="InterPro" id="IPR011006">
    <property type="entry name" value="CheY-like_superfamily"/>
</dbReference>
<dbReference type="CDD" id="cd16922">
    <property type="entry name" value="HATPase_EvgS-ArcB-TorS-like"/>
    <property type="match status" value="1"/>
</dbReference>
<keyword evidence="4" id="KW-0808">Transferase</keyword>
<dbReference type="Gene3D" id="1.10.287.130">
    <property type="match status" value="1"/>
</dbReference>
<dbReference type="OrthoDB" id="9811889at2"/>
<dbReference type="GO" id="GO:0000155">
    <property type="term" value="F:phosphorelay sensor kinase activity"/>
    <property type="evidence" value="ECO:0007669"/>
    <property type="project" value="InterPro"/>
</dbReference>
<dbReference type="Pfam" id="PF13185">
    <property type="entry name" value="GAF_2"/>
    <property type="match status" value="1"/>
</dbReference>
<evidence type="ECO:0000259" key="10">
    <source>
        <dbReference type="PROSITE" id="PS50109"/>
    </source>
</evidence>
<dbReference type="Gene3D" id="3.40.50.2300">
    <property type="match status" value="3"/>
</dbReference>
<dbReference type="PRINTS" id="PR00344">
    <property type="entry name" value="BCTRLSENSOR"/>
</dbReference>
<evidence type="ECO:0000313" key="12">
    <source>
        <dbReference type="EMBL" id="TCD03629.1"/>
    </source>
</evidence>
<dbReference type="Pfam" id="PF05227">
    <property type="entry name" value="CHASE3"/>
    <property type="match status" value="1"/>
</dbReference>
<dbReference type="CDD" id="cd00082">
    <property type="entry name" value="HisKA"/>
    <property type="match status" value="1"/>
</dbReference>
<dbReference type="Pfam" id="PF02518">
    <property type="entry name" value="HATPase_c"/>
    <property type="match status" value="1"/>
</dbReference>
<feature type="domain" description="Response regulatory" evidence="11">
    <location>
        <begin position="1045"/>
        <end position="1162"/>
    </location>
</feature>
<keyword evidence="6" id="KW-0902">Two-component regulatory system</keyword>
<feature type="transmembrane region" description="Helical" evidence="9">
    <location>
        <begin position="12"/>
        <end position="32"/>
    </location>
</feature>
<dbReference type="Gene3D" id="3.30.565.10">
    <property type="entry name" value="Histidine kinase-like ATPase, C-terminal domain"/>
    <property type="match status" value="1"/>
</dbReference>
<evidence type="ECO:0000256" key="1">
    <source>
        <dbReference type="ARBA" id="ARBA00000085"/>
    </source>
</evidence>
<dbReference type="InterPro" id="IPR029016">
    <property type="entry name" value="GAF-like_dom_sf"/>
</dbReference>
<keyword evidence="8" id="KW-0175">Coiled coil</keyword>
<dbReference type="PANTHER" id="PTHR45339:SF1">
    <property type="entry name" value="HYBRID SIGNAL TRANSDUCTION HISTIDINE KINASE J"/>
    <property type="match status" value="1"/>
</dbReference>
<dbReference type="InterPro" id="IPR003594">
    <property type="entry name" value="HATPase_dom"/>
</dbReference>
<dbReference type="PANTHER" id="PTHR45339">
    <property type="entry name" value="HYBRID SIGNAL TRANSDUCTION HISTIDINE KINASE J"/>
    <property type="match status" value="1"/>
</dbReference>